<dbReference type="PRINTS" id="PR00046">
    <property type="entry name" value="SIGMA70FCT"/>
</dbReference>
<evidence type="ECO:0000256" key="1">
    <source>
        <dbReference type="ARBA" id="ARBA00023015"/>
    </source>
</evidence>
<feature type="domain" description="RNA polymerase sigma-70" evidence="6">
    <location>
        <begin position="40"/>
        <end position="53"/>
    </location>
</feature>
<feature type="region of interest" description="Disordered" evidence="5">
    <location>
        <begin position="258"/>
        <end position="303"/>
    </location>
</feature>
<dbReference type="InterPro" id="IPR000943">
    <property type="entry name" value="RNA_pol_sigma70"/>
</dbReference>
<dbReference type="InterPro" id="IPR007627">
    <property type="entry name" value="RNA_pol_sigma70_r2"/>
</dbReference>
<dbReference type="CDD" id="cd06171">
    <property type="entry name" value="Sigma70_r4"/>
    <property type="match status" value="1"/>
</dbReference>
<dbReference type="SUPFAM" id="SSF88659">
    <property type="entry name" value="Sigma3 and sigma4 domains of RNA polymerase sigma factors"/>
    <property type="match status" value="2"/>
</dbReference>
<feature type="compositionally biased region" description="Low complexity" evidence="5">
    <location>
        <begin position="292"/>
        <end position="303"/>
    </location>
</feature>
<dbReference type="NCBIfam" id="TIGR02937">
    <property type="entry name" value="sigma70-ECF"/>
    <property type="match status" value="1"/>
</dbReference>
<dbReference type="InterPro" id="IPR013324">
    <property type="entry name" value="RNA_pol_sigma_r3/r4-like"/>
</dbReference>
<organism evidence="7">
    <name type="scientific">marine metagenome</name>
    <dbReference type="NCBI Taxonomy" id="408172"/>
    <lineage>
        <taxon>unclassified sequences</taxon>
        <taxon>metagenomes</taxon>
        <taxon>ecological metagenomes</taxon>
    </lineage>
</organism>
<dbReference type="Gene3D" id="1.10.1740.10">
    <property type="match status" value="1"/>
</dbReference>
<protein>
    <recommendedName>
        <fullName evidence="6">RNA polymerase sigma-70 domain-containing protein</fullName>
    </recommendedName>
</protein>
<keyword evidence="1" id="KW-0805">Transcription regulation</keyword>
<reference evidence="7" key="1">
    <citation type="submission" date="2018-05" db="EMBL/GenBank/DDBJ databases">
        <authorList>
            <person name="Lanie J.A."/>
            <person name="Ng W.-L."/>
            <person name="Kazmierczak K.M."/>
            <person name="Andrzejewski T.M."/>
            <person name="Davidsen T.M."/>
            <person name="Wayne K.J."/>
            <person name="Tettelin H."/>
            <person name="Glass J.I."/>
            <person name="Rusch D."/>
            <person name="Podicherti R."/>
            <person name="Tsui H.-C.T."/>
            <person name="Winkler M.E."/>
        </authorList>
    </citation>
    <scope>NUCLEOTIDE SEQUENCE</scope>
</reference>
<dbReference type="Pfam" id="PF04542">
    <property type="entry name" value="Sigma70_r2"/>
    <property type="match status" value="1"/>
</dbReference>
<evidence type="ECO:0000256" key="4">
    <source>
        <dbReference type="ARBA" id="ARBA00023163"/>
    </source>
</evidence>
<evidence type="ECO:0000259" key="6">
    <source>
        <dbReference type="PROSITE" id="PS00715"/>
    </source>
</evidence>
<dbReference type="NCBIfam" id="TIGR02479">
    <property type="entry name" value="FliA_WhiG"/>
    <property type="match status" value="1"/>
</dbReference>
<dbReference type="GO" id="GO:0003677">
    <property type="term" value="F:DNA binding"/>
    <property type="evidence" value="ECO:0007669"/>
    <property type="project" value="UniProtKB-KW"/>
</dbReference>
<dbReference type="PANTHER" id="PTHR30385">
    <property type="entry name" value="SIGMA FACTOR F FLAGELLAR"/>
    <property type="match status" value="1"/>
</dbReference>
<dbReference type="Pfam" id="PF04545">
    <property type="entry name" value="Sigma70_r4"/>
    <property type="match status" value="1"/>
</dbReference>
<name>A0A381SMU1_9ZZZZ</name>
<sequence>MSQQIATTEQQNRVEDGVPFVQALARRVAASMPHSIDVGDLVQDGMIGLIDAAQRFDASRGIKFETFAERRVRGAMIDALRRDAWPRGIRRVRRELEAAREALRRELGGEPSLADLAARVGSDEARLGQTIVRINTIESTSPLATSEDIDQASLPPVMVPSKPLSPDKAVEQGEVKSRVRAAIKSLPPRERKVIGLYYYGEVTMKRIGTEIGVNESRVSQLHTRAINKLRKALAQEFESDAVAANALGAVLVHNMPKRATRASRSAPRGVVLPYPKRRSPKANQLVEHRPRAAATSPPTAVAR</sequence>
<evidence type="ECO:0000256" key="5">
    <source>
        <dbReference type="SAM" id="MobiDB-lite"/>
    </source>
</evidence>
<gene>
    <name evidence="7" type="ORF">METZ01_LOCUS58170</name>
</gene>
<dbReference type="PROSITE" id="PS00715">
    <property type="entry name" value="SIGMA70_1"/>
    <property type="match status" value="1"/>
</dbReference>
<keyword evidence="4" id="KW-0804">Transcription</keyword>
<dbReference type="InterPro" id="IPR013325">
    <property type="entry name" value="RNA_pol_sigma_r2"/>
</dbReference>
<dbReference type="GO" id="GO:0016987">
    <property type="term" value="F:sigma factor activity"/>
    <property type="evidence" value="ECO:0007669"/>
    <property type="project" value="UniProtKB-KW"/>
</dbReference>
<dbReference type="SUPFAM" id="SSF88946">
    <property type="entry name" value="Sigma2 domain of RNA polymerase sigma factors"/>
    <property type="match status" value="1"/>
</dbReference>
<proteinExistence type="predicted"/>
<dbReference type="EMBL" id="UINC01003325">
    <property type="protein sequence ID" value="SVA05316.1"/>
    <property type="molecule type" value="Genomic_DNA"/>
</dbReference>
<dbReference type="InterPro" id="IPR012845">
    <property type="entry name" value="RNA_pol_sigma_FliA_WhiG"/>
</dbReference>
<dbReference type="InterPro" id="IPR014284">
    <property type="entry name" value="RNA_pol_sigma-70_dom"/>
</dbReference>
<dbReference type="InterPro" id="IPR007630">
    <property type="entry name" value="RNA_pol_sigma70_r4"/>
</dbReference>
<keyword evidence="3" id="KW-0238">DNA-binding</keyword>
<dbReference type="Gene3D" id="1.20.140.160">
    <property type="match status" value="1"/>
</dbReference>
<dbReference type="AlphaFoldDB" id="A0A381SMU1"/>
<evidence type="ECO:0000313" key="7">
    <source>
        <dbReference type="EMBL" id="SVA05316.1"/>
    </source>
</evidence>
<evidence type="ECO:0000256" key="2">
    <source>
        <dbReference type="ARBA" id="ARBA00023082"/>
    </source>
</evidence>
<keyword evidence="2" id="KW-0731">Sigma factor</keyword>
<dbReference type="GO" id="GO:0006352">
    <property type="term" value="P:DNA-templated transcription initiation"/>
    <property type="evidence" value="ECO:0007669"/>
    <property type="project" value="InterPro"/>
</dbReference>
<accession>A0A381SMU1</accession>
<dbReference type="GO" id="GO:0003899">
    <property type="term" value="F:DNA-directed RNA polymerase activity"/>
    <property type="evidence" value="ECO:0007669"/>
    <property type="project" value="InterPro"/>
</dbReference>
<evidence type="ECO:0000256" key="3">
    <source>
        <dbReference type="ARBA" id="ARBA00023125"/>
    </source>
</evidence>
<dbReference type="PANTHER" id="PTHR30385:SF7">
    <property type="entry name" value="RNA POLYMERASE SIGMA FACTOR FLIA"/>
    <property type="match status" value="1"/>
</dbReference>